<dbReference type="SUPFAM" id="SSF88659">
    <property type="entry name" value="Sigma3 and sigma4 domains of RNA polymerase sigma factors"/>
    <property type="match status" value="1"/>
</dbReference>
<dbReference type="PANTHER" id="PTHR43133:SF62">
    <property type="entry name" value="RNA POLYMERASE SIGMA FACTOR SIGZ"/>
    <property type="match status" value="1"/>
</dbReference>
<dbReference type="InterPro" id="IPR039425">
    <property type="entry name" value="RNA_pol_sigma-70-like"/>
</dbReference>
<dbReference type="RefSeq" id="WP_317080214.1">
    <property type="nucleotide sequence ID" value="NZ_CP136594.1"/>
</dbReference>
<comment type="similarity">
    <text evidence="1">Belongs to the sigma-70 factor family. ECF subfamily.</text>
</comment>
<sequence length="180" mass="20297">MSEQLLHDLLQQIAEGDQAALSSLYRRTSAKLFGICLMICKDRMIAEDVLQSAYVKIWNKARYYNPEKASPISWMAAIARNGSIDAVRKTMRLADGEELQDTMLAKDAVAAMEQSDDARHIRRCLAHLEADRGAAIRSAYFEGLSYSQVAERMNVPLGTMKSWIRRAMAQLRQCLDGVRI</sequence>
<evidence type="ECO:0000313" key="7">
    <source>
        <dbReference type="EMBL" id="WOE73983.1"/>
    </source>
</evidence>
<evidence type="ECO:0000259" key="5">
    <source>
        <dbReference type="Pfam" id="PF04542"/>
    </source>
</evidence>
<dbReference type="Proteomes" id="UP001302429">
    <property type="component" value="Chromosome"/>
</dbReference>
<dbReference type="Pfam" id="PF08281">
    <property type="entry name" value="Sigma70_r4_2"/>
    <property type="match status" value="1"/>
</dbReference>
<proteinExistence type="inferred from homology"/>
<protein>
    <submittedName>
        <fullName evidence="7">Sigma-70 family RNA polymerase sigma factor</fullName>
    </submittedName>
</protein>
<feature type="domain" description="RNA polymerase sigma-70 region 2" evidence="5">
    <location>
        <begin position="24"/>
        <end position="92"/>
    </location>
</feature>
<gene>
    <name evidence="7" type="ORF">RB602_08905</name>
</gene>
<keyword evidence="8" id="KW-1185">Reference proteome</keyword>
<dbReference type="GO" id="GO:0016987">
    <property type="term" value="F:sigma factor activity"/>
    <property type="evidence" value="ECO:0007669"/>
    <property type="project" value="UniProtKB-KW"/>
</dbReference>
<evidence type="ECO:0000259" key="6">
    <source>
        <dbReference type="Pfam" id="PF08281"/>
    </source>
</evidence>
<dbReference type="InterPro" id="IPR014284">
    <property type="entry name" value="RNA_pol_sigma-70_dom"/>
</dbReference>
<dbReference type="InterPro" id="IPR013249">
    <property type="entry name" value="RNA_pol_sigma70_r4_t2"/>
</dbReference>
<dbReference type="Gene3D" id="1.10.10.10">
    <property type="entry name" value="Winged helix-like DNA-binding domain superfamily/Winged helix DNA-binding domain"/>
    <property type="match status" value="1"/>
</dbReference>
<organism evidence="7 8">
    <name type="scientific">Alterisphingorhabdus coralli</name>
    <dbReference type="NCBI Taxonomy" id="3071408"/>
    <lineage>
        <taxon>Bacteria</taxon>
        <taxon>Pseudomonadati</taxon>
        <taxon>Pseudomonadota</taxon>
        <taxon>Alphaproteobacteria</taxon>
        <taxon>Sphingomonadales</taxon>
        <taxon>Sphingomonadaceae</taxon>
        <taxon>Alterisphingorhabdus (ex Yan et al. 2024)</taxon>
    </lineage>
</organism>
<dbReference type="GO" id="GO:0003677">
    <property type="term" value="F:DNA binding"/>
    <property type="evidence" value="ECO:0007669"/>
    <property type="project" value="InterPro"/>
</dbReference>
<keyword evidence="2" id="KW-0805">Transcription regulation</keyword>
<dbReference type="Pfam" id="PF04542">
    <property type="entry name" value="Sigma70_r2"/>
    <property type="match status" value="1"/>
</dbReference>
<evidence type="ECO:0000256" key="2">
    <source>
        <dbReference type="ARBA" id="ARBA00023015"/>
    </source>
</evidence>
<dbReference type="GO" id="GO:0006352">
    <property type="term" value="P:DNA-templated transcription initiation"/>
    <property type="evidence" value="ECO:0007669"/>
    <property type="project" value="InterPro"/>
</dbReference>
<dbReference type="NCBIfam" id="TIGR02937">
    <property type="entry name" value="sigma70-ECF"/>
    <property type="match status" value="1"/>
</dbReference>
<dbReference type="EMBL" id="CP136594">
    <property type="protein sequence ID" value="WOE73983.1"/>
    <property type="molecule type" value="Genomic_DNA"/>
</dbReference>
<keyword evidence="4" id="KW-0804">Transcription</keyword>
<dbReference type="InterPro" id="IPR007627">
    <property type="entry name" value="RNA_pol_sigma70_r2"/>
</dbReference>
<keyword evidence="3" id="KW-0731">Sigma factor</keyword>
<evidence type="ECO:0000256" key="1">
    <source>
        <dbReference type="ARBA" id="ARBA00010641"/>
    </source>
</evidence>
<dbReference type="InterPro" id="IPR036388">
    <property type="entry name" value="WH-like_DNA-bd_sf"/>
</dbReference>
<name>A0AA97I022_9SPHN</name>
<dbReference type="KEGG" id="acoa:RB602_08905"/>
<dbReference type="PANTHER" id="PTHR43133">
    <property type="entry name" value="RNA POLYMERASE ECF-TYPE SIGMA FACTO"/>
    <property type="match status" value="1"/>
</dbReference>
<reference evidence="7 8" key="1">
    <citation type="submission" date="2023-10" db="EMBL/GenBank/DDBJ databases">
        <title>Complete genome sequence of a Sphingomonadaceae bacterium.</title>
        <authorList>
            <person name="Yan C."/>
        </authorList>
    </citation>
    <scope>NUCLEOTIDE SEQUENCE [LARGE SCALE GENOMIC DNA]</scope>
    <source>
        <strain evidence="7 8">SCSIO 66989</strain>
    </source>
</reference>
<feature type="domain" description="RNA polymerase sigma factor 70 region 4 type 2" evidence="6">
    <location>
        <begin position="121"/>
        <end position="171"/>
    </location>
</feature>
<dbReference type="InterPro" id="IPR013324">
    <property type="entry name" value="RNA_pol_sigma_r3/r4-like"/>
</dbReference>
<dbReference type="SUPFAM" id="SSF88946">
    <property type="entry name" value="Sigma2 domain of RNA polymerase sigma factors"/>
    <property type="match status" value="1"/>
</dbReference>
<evidence type="ECO:0000256" key="4">
    <source>
        <dbReference type="ARBA" id="ARBA00023163"/>
    </source>
</evidence>
<dbReference type="CDD" id="cd06171">
    <property type="entry name" value="Sigma70_r4"/>
    <property type="match status" value="1"/>
</dbReference>
<accession>A0AA97I022</accession>
<dbReference type="InterPro" id="IPR013325">
    <property type="entry name" value="RNA_pol_sigma_r2"/>
</dbReference>
<dbReference type="AlphaFoldDB" id="A0AA97I022"/>
<evidence type="ECO:0000313" key="8">
    <source>
        <dbReference type="Proteomes" id="UP001302429"/>
    </source>
</evidence>
<evidence type="ECO:0000256" key="3">
    <source>
        <dbReference type="ARBA" id="ARBA00023082"/>
    </source>
</evidence>
<dbReference type="Gene3D" id="1.10.1740.10">
    <property type="match status" value="1"/>
</dbReference>